<name>A0A443IGB8_9GAMM</name>
<protein>
    <submittedName>
        <fullName evidence="1">Uncharacterized protein</fullName>
    </submittedName>
</protein>
<gene>
    <name evidence="1" type="ORF">ED28_04605</name>
</gene>
<comment type="caution">
    <text evidence="1">The sequence shown here is derived from an EMBL/GenBank/DDBJ whole genome shotgun (WGS) entry which is preliminary data.</text>
</comment>
<organism evidence="1 2">
    <name type="scientific">[Pantoea] beijingensis</name>
    <dbReference type="NCBI Taxonomy" id="1324864"/>
    <lineage>
        <taxon>Bacteria</taxon>
        <taxon>Pseudomonadati</taxon>
        <taxon>Pseudomonadota</taxon>
        <taxon>Gammaproteobacteria</taxon>
        <taxon>Enterobacterales</taxon>
        <taxon>Erwiniaceae</taxon>
        <taxon>Erwinia</taxon>
    </lineage>
</organism>
<evidence type="ECO:0000313" key="1">
    <source>
        <dbReference type="EMBL" id="RWR03082.1"/>
    </source>
</evidence>
<dbReference type="EMBL" id="JMEE01000004">
    <property type="protein sequence ID" value="RWR03082.1"/>
    <property type="molecule type" value="Genomic_DNA"/>
</dbReference>
<proteinExistence type="predicted"/>
<sequence>MNMFVNNRLFGPLAALVTAKQANVKACTTAKSESKSAPAGFTALGGAQQSYPGKWRPEQRFTLSSDEDGIIFRGEKAAANVYKMPAANRFMLFPDPGAETVADKSVDVSAHAFGRITLADRLDIHGHGSTTHVGNLNAEQMATHLISHGLREVGILKLQACNSGKNGGEYLYGLREHLTRHGVKVGYITGYEDVLYDARSYVLDLKFAQVKWPNGLAEKVIQPTGLPFFKNVLVPAHMKQSIIKGNVDVNFTGSRYSLPPEPLDQMILKAQVCNQKDFAELFFAVKTLDKSGGESLSLALLGNAVKRQDRLSDESLQLVRYVLSDTLKTGSRSTKVAVCDLTKEILNTPLNLSRQDKLLLLNNLKNNLPLVQDPMALTQGLFLPLDEVYSRDSPEKKQYMAELQQQVNKCTQINASQKLAIKDVLTAMR</sequence>
<dbReference type="AlphaFoldDB" id="A0A443IGB8"/>
<accession>A0A443IGB8</accession>
<reference evidence="1 2" key="1">
    <citation type="submission" date="2014-04" db="EMBL/GenBank/DDBJ databases">
        <title>Draft genome sequence of Pantoea beijingensis strain LMG 27579, an emerging pathogen to Pleurotus eryngii with potential industrial application.</title>
        <authorList>
            <person name="Xu F."/>
            <person name="Liu Y."/>
            <person name="Wang S."/>
            <person name="Yin Y."/>
            <person name="Ma Y."/>
            <person name="Zhao S."/>
            <person name="Rong C."/>
        </authorList>
    </citation>
    <scope>NUCLEOTIDE SEQUENCE [LARGE SCALE GENOMIC DNA]</scope>
    <source>
        <strain evidence="1 2">LMG 27579</strain>
    </source>
</reference>
<dbReference type="Proteomes" id="UP000288794">
    <property type="component" value="Unassembled WGS sequence"/>
</dbReference>
<keyword evidence="2" id="KW-1185">Reference proteome</keyword>
<evidence type="ECO:0000313" key="2">
    <source>
        <dbReference type="Proteomes" id="UP000288794"/>
    </source>
</evidence>